<feature type="transmembrane region" description="Helical" evidence="7">
    <location>
        <begin position="405"/>
        <end position="423"/>
    </location>
</feature>
<feature type="transmembrane region" description="Helical" evidence="7">
    <location>
        <begin position="443"/>
        <end position="462"/>
    </location>
</feature>
<feature type="transmembrane region" description="Helical" evidence="7">
    <location>
        <begin position="12"/>
        <end position="36"/>
    </location>
</feature>
<feature type="transmembrane region" description="Helical" evidence="7">
    <location>
        <begin position="79"/>
        <end position="98"/>
    </location>
</feature>
<dbReference type="PANTHER" id="PTHR42718">
    <property type="entry name" value="MAJOR FACILITATOR SUPERFAMILY MULTIDRUG TRANSPORTER MFSC"/>
    <property type="match status" value="1"/>
</dbReference>
<comment type="subcellular location">
    <subcellularLocation>
        <location evidence="1">Cell membrane</location>
        <topology evidence="1">Multi-pass membrane protein</topology>
    </subcellularLocation>
</comment>
<dbReference type="InterPro" id="IPR020846">
    <property type="entry name" value="MFS_dom"/>
</dbReference>
<feature type="transmembrane region" description="Helical" evidence="7">
    <location>
        <begin position="332"/>
        <end position="350"/>
    </location>
</feature>
<keyword evidence="3" id="KW-1003">Cell membrane</keyword>
<evidence type="ECO:0000256" key="6">
    <source>
        <dbReference type="ARBA" id="ARBA00023136"/>
    </source>
</evidence>
<feature type="transmembrane region" description="Helical" evidence="7">
    <location>
        <begin position="362"/>
        <end position="384"/>
    </location>
</feature>
<dbReference type="Pfam" id="PF07690">
    <property type="entry name" value="MFS_1"/>
    <property type="match status" value="1"/>
</dbReference>
<dbReference type="InterPro" id="IPR011701">
    <property type="entry name" value="MFS"/>
</dbReference>
<keyword evidence="6 7" id="KW-0472">Membrane</keyword>
<keyword evidence="10" id="KW-1185">Reference proteome</keyword>
<keyword evidence="4 7" id="KW-0812">Transmembrane</keyword>
<feature type="transmembrane region" description="Helical" evidence="7">
    <location>
        <begin position="224"/>
        <end position="247"/>
    </location>
</feature>
<gene>
    <name evidence="9" type="ORF">H4W30_001352</name>
</gene>
<feature type="domain" description="Major facilitator superfamily (MFS) profile" evidence="8">
    <location>
        <begin position="13"/>
        <end position="467"/>
    </location>
</feature>
<dbReference type="EMBL" id="JADBEJ010000001">
    <property type="protein sequence ID" value="MBE1574323.1"/>
    <property type="molecule type" value="Genomic_DNA"/>
</dbReference>
<feature type="transmembrane region" description="Helical" evidence="7">
    <location>
        <begin position="296"/>
        <end position="320"/>
    </location>
</feature>
<evidence type="ECO:0000256" key="5">
    <source>
        <dbReference type="ARBA" id="ARBA00022989"/>
    </source>
</evidence>
<dbReference type="PROSITE" id="PS00216">
    <property type="entry name" value="SUGAR_TRANSPORT_1"/>
    <property type="match status" value="1"/>
</dbReference>
<feature type="transmembrane region" description="Helical" evidence="7">
    <location>
        <begin position="48"/>
        <end position="67"/>
    </location>
</feature>
<feature type="transmembrane region" description="Helical" evidence="7">
    <location>
        <begin position="200"/>
        <end position="218"/>
    </location>
</feature>
<organism evidence="9 10">
    <name type="scientific">Amycolatopsis roodepoortensis</name>
    <dbReference type="NCBI Taxonomy" id="700274"/>
    <lineage>
        <taxon>Bacteria</taxon>
        <taxon>Bacillati</taxon>
        <taxon>Actinomycetota</taxon>
        <taxon>Actinomycetes</taxon>
        <taxon>Pseudonocardiales</taxon>
        <taxon>Pseudonocardiaceae</taxon>
        <taxon>Amycolatopsis</taxon>
    </lineage>
</organism>
<evidence type="ECO:0000313" key="9">
    <source>
        <dbReference type="EMBL" id="MBE1574323.1"/>
    </source>
</evidence>
<name>A0ABR9L139_9PSEU</name>
<accession>A0ABR9L139</accession>
<dbReference type="PANTHER" id="PTHR42718:SF46">
    <property type="entry name" value="BLR6921 PROTEIN"/>
    <property type="match status" value="1"/>
</dbReference>
<evidence type="ECO:0000256" key="3">
    <source>
        <dbReference type="ARBA" id="ARBA00022475"/>
    </source>
</evidence>
<dbReference type="Proteomes" id="UP000656548">
    <property type="component" value="Unassembled WGS sequence"/>
</dbReference>
<feature type="transmembrane region" description="Helical" evidence="7">
    <location>
        <begin position="141"/>
        <end position="161"/>
    </location>
</feature>
<dbReference type="InterPro" id="IPR036259">
    <property type="entry name" value="MFS_trans_sf"/>
</dbReference>
<dbReference type="PROSITE" id="PS50850">
    <property type="entry name" value="MFS"/>
    <property type="match status" value="1"/>
</dbReference>
<dbReference type="SUPFAM" id="SSF103473">
    <property type="entry name" value="MFS general substrate transporter"/>
    <property type="match status" value="1"/>
</dbReference>
<dbReference type="RefSeq" id="WP_192741977.1">
    <property type="nucleotide sequence ID" value="NZ_JADBEJ010000001.1"/>
</dbReference>
<evidence type="ECO:0000259" key="8">
    <source>
        <dbReference type="PROSITE" id="PS50850"/>
    </source>
</evidence>
<comment type="caution">
    <text evidence="9">The sequence shown here is derived from an EMBL/GenBank/DDBJ whole genome shotgun (WGS) entry which is preliminary data.</text>
</comment>
<evidence type="ECO:0000256" key="2">
    <source>
        <dbReference type="ARBA" id="ARBA00022448"/>
    </source>
</evidence>
<keyword evidence="2" id="KW-0813">Transport</keyword>
<dbReference type="InterPro" id="IPR005829">
    <property type="entry name" value="Sugar_transporter_CS"/>
</dbReference>
<feature type="transmembrane region" description="Helical" evidence="7">
    <location>
        <begin position="259"/>
        <end position="284"/>
    </location>
</feature>
<evidence type="ECO:0000313" key="10">
    <source>
        <dbReference type="Proteomes" id="UP000656548"/>
    </source>
</evidence>
<evidence type="ECO:0000256" key="7">
    <source>
        <dbReference type="SAM" id="Phobius"/>
    </source>
</evidence>
<sequence>MTEAPVAHRPWPIFWLLAVTQFMVILDTTIVAIALPEIQRDVGFTPSGLSWVMDGYMLVFGGFVLLGGRAADLAGRRRMLVLGMTLFVLSSVLCVMATEPWMLVVGRMVQGLGGALASPAALALVLQVLPEGASRTRGMAIWGGIAGVAGPTGVLLGGALSEVAWELVFVINAPIGIAVIVFGLRMLPGGQRYVKGDLDVFGALSGTAGLCLLVFGVMRGAVEGWGSAVTVLTLGAAVVLLLAFVARQVKAANPLLPRSLFGVPTVVLGVAASGLLGMALYGSFITNTLNLQQARGYSAIVAALLLIPLDICLFAGTSVAGRIMARMGPSTVLSSGLGLQAVALVWWASVLDAHDNVWLSTVLPASVASFGLGAAIVCVFVIGTSNVSGELSGTASGMVVTANQVGGAIGIAALTTVAATHTTGLLAGGAPDRAQAVSSGQSVALWVAAGVAAVGALVGLLLKRDHGATWRRATPVAAGGAAPE</sequence>
<dbReference type="Gene3D" id="1.20.1720.10">
    <property type="entry name" value="Multidrug resistance protein D"/>
    <property type="match status" value="1"/>
</dbReference>
<feature type="transmembrane region" description="Helical" evidence="7">
    <location>
        <begin position="110"/>
        <end position="129"/>
    </location>
</feature>
<keyword evidence="5 7" id="KW-1133">Transmembrane helix</keyword>
<dbReference type="CDD" id="cd17321">
    <property type="entry name" value="MFS_MMR_MDR_like"/>
    <property type="match status" value="1"/>
</dbReference>
<proteinExistence type="predicted"/>
<feature type="transmembrane region" description="Helical" evidence="7">
    <location>
        <begin position="167"/>
        <end position="188"/>
    </location>
</feature>
<dbReference type="Gene3D" id="1.20.1250.20">
    <property type="entry name" value="MFS general substrate transporter like domains"/>
    <property type="match status" value="1"/>
</dbReference>
<protein>
    <submittedName>
        <fullName evidence="9">EmrB/QacA subfamily drug resistance transporter</fullName>
    </submittedName>
</protein>
<reference evidence="9 10" key="1">
    <citation type="submission" date="2020-10" db="EMBL/GenBank/DDBJ databases">
        <title>Sequencing the genomes of 1000 actinobacteria strains.</title>
        <authorList>
            <person name="Klenk H.-P."/>
        </authorList>
    </citation>
    <scope>NUCLEOTIDE SEQUENCE [LARGE SCALE GENOMIC DNA]</scope>
    <source>
        <strain evidence="9 10">DSM 46661</strain>
    </source>
</reference>
<evidence type="ECO:0000256" key="4">
    <source>
        <dbReference type="ARBA" id="ARBA00022692"/>
    </source>
</evidence>
<evidence type="ECO:0000256" key="1">
    <source>
        <dbReference type="ARBA" id="ARBA00004651"/>
    </source>
</evidence>